<comment type="caution">
    <text evidence="3">The sequence shown here is derived from an EMBL/GenBank/DDBJ whole genome shotgun (WGS) entry which is preliminary data.</text>
</comment>
<dbReference type="SUPFAM" id="SSF56672">
    <property type="entry name" value="DNA/RNA polymerases"/>
    <property type="match status" value="1"/>
</dbReference>
<dbReference type="OrthoDB" id="416119at2759"/>
<dbReference type="InterPro" id="IPR005135">
    <property type="entry name" value="Endo/exonuclease/phosphatase"/>
</dbReference>
<accession>A0A388LAN3</accession>
<proteinExistence type="predicted"/>
<keyword evidence="4" id="KW-1185">Reference proteome</keyword>
<dbReference type="GO" id="GO:0003824">
    <property type="term" value="F:catalytic activity"/>
    <property type="evidence" value="ECO:0007669"/>
    <property type="project" value="InterPro"/>
</dbReference>
<dbReference type="PANTHER" id="PTHR19446">
    <property type="entry name" value="REVERSE TRANSCRIPTASES"/>
    <property type="match status" value="1"/>
</dbReference>
<dbReference type="Pfam" id="PF03372">
    <property type="entry name" value="Exo_endo_phos"/>
    <property type="match status" value="1"/>
</dbReference>
<feature type="domain" description="Reverse transcriptase" evidence="2">
    <location>
        <begin position="391"/>
        <end position="662"/>
    </location>
</feature>
<name>A0A388LAN3_CHABU</name>
<feature type="region of interest" description="Disordered" evidence="1">
    <location>
        <begin position="1228"/>
        <end position="1247"/>
    </location>
</feature>
<sequence length="1247" mass="143185">MVCLNFATWNVRGLGDTNGREKRSRLKTWIHDQQIHVMVLQETKLNEQKIRQRSRWWKGQQYWSPTDGTKGGTAILLHRDLEVQYLDHQIDIWGQWLWVTVQIGDGQWTIATMYTPSEPAERKAFLSELPAILPDAPHLLVAGDFNTTLVPGLDSPEATPIKSDALLLNSFMEERGLVDAFRMTHPDIHGYTWHSSQKTEDRKPPKRRLDLVLAKGQAWNSLTSVEVITHPMSDHRPLRVTMETGVELKRGIDIFRLNTDLLRHNEILEWIKQHWVDWEHQRDSFPTEEGWIQMGFRIVTRALDDILTSRRPPNLSLAQLRAENDLWEHTTKTLLVTARLQVDRPVTYEELTEARKAMAKGKSPGSNGLPVEYYEATWDQIAPILVQLYNHILEGGHLMKDMRTGVITLIYKKGDKRSIINYRPISRLNVSYKLLSKLLARRLAPLLPELIHTDQGAFIQGRSIAENIFTAVGALEIIHRENRQVAITMLDLEKAYDRVNWSFVLATLDHMNFGPCYRRWVQELYMDTTTTILVNGHQSLLFSRTRSLRQGCPLASLPFAVQMEVLLNSLRASPRIRGLQLGRDRVLLTGAIADDLLLVAEAKPVTMREIKSQLDVYSTLSEAQVNWAKSVYNLPEDYRLEEDWGMRRIRTAASERYLGLQVSLTSARPDQDNIIAARTRAKLQACRAATGMSLFGRALVLNAVVFAQILYIVTIYLISKPTTTRLKCDAARYLWKPGAEEDEGYITKCAWDSITKPKHQGGLSVLDPVAQNLSLLFKWIVKAATQHEKRNWIAVFEYLAQADFHLKQPQHVWTCLWMDAYVRRQPASPLLKSCWAAWRSFFSQHRKTPATREEVLRQPLFDNHLLCQEDGTPFPATTSGGAFGRRWVEKGILTVADLWDQEESWWLSEETLRDALGRLHYVEQRRRQLIDAVPPAWQNLLQADTLVEGQWYVQRQAGEREDRPTKILLSEEQLTEEYFCAQEWTQAQQCGTGSRQRLTYVRQTCLQMEIPLELVRVHTSTTRRGISRHDLLLAGTPLAAARLDPLAEIKARDGGHTTCLCEFTTTVGRESLAKPTISTAEATRRLARVTMDPALAEIVNLNDVWTQLHMLPSLKFATFLWLLTHTIVPCAVWLFEKGMDLPTKCLRCGGREEETLQHLIWSCPASYRIWRWWNSHWNHFVGDALQWNEAWALGGQIPDHWFKRRGKGYVAQAIRSVILWSSVQTGTASSLSRSGPQTWQYKGRSRH</sequence>
<protein>
    <recommendedName>
        <fullName evidence="2">Reverse transcriptase domain-containing protein</fullName>
    </recommendedName>
</protein>
<dbReference type="Pfam" id="PF00078">
    <property type="entry name" value="RVT_1"/>
    <property type="match status" value="1"/>
</dbReference>
<dbReference type="CDD" id="cd01650">
    <property type="entry name" value="RT_nLTR_like"/>
    <property type="match status" value="1"/>
</dbReference>
<dbReference type="PROSITE" id="PS50878">
    <property type="entry name" value="RT_POL"/>
    <property type="match status" value="1"/>
</dbReference>
<dbReference type="InterPro" id="IPR000477">
    <property type="entry name" value="RT_dom"/>
</dbReference>
<evidence type="ECO:0000256" key="1">
    <source>
        <dbReference type="SAM" id="MobiDB-lite"/>
    </source>
</evidence>
<evidence type="ECO:0000259" key="2">
    <source>
        <dbReference type="PROSITE" id="PS50878"/>
    </source>
</evidence>
<feature type="compositionally biased region" description="Polar residues" evidence="1">
    <location>
        <begin position="1228"/>
        <end position="1240"/>
    </location>
</feature>
<dbReference type="InterPro" id="IPR036691">
    <property type="entry name" value="Endo/exonu/phosph_ase_sf"/>
</dbReference>
<dbReference type="InterPro" id="IPR043502">
    <property type="entry name" value="DNA/RNA_pol_sf"/>
</dbReference>
<dbReference type="Gene3D" id="3.60.10.10">
    <property type="entry name" value="Endonuclease/exonuclease/phosphatase"/>
    <property type="match status" value="1"/>
</dbReference>
<evidence type="ECO:0000313" key="4">
    <source>
        <dbReference type="Proteomes" id="UP000265515"/>
    </source>
</evidence>
<dbReference type="AlphaFoldDB" id="A0A388LAN3"/>
<gene>
    <name evidence="3" type="ORF">CBR_g29496</name>
</gene>
<dbReference type="Gramene" id="GBG79346">
    <property type="protein sequence ID" value="GBG79346"/>
    <property type="gene ID" value="CBR_g29496"/>
</dbReference>
<organism evidence="3 4">
    <name type="scientific">Chara braunii</name>
    <name type="common">Braun's stonewort</name>
    <dbReference type="NCBI Taxonomy" id="69332"/>
    <lineage>
        <taxon>Eukaryota</taxon>
        <taxon>Viridiplantae</taxon>
        <taxon>Streptophyta</taxon>
        <taxon>Charophyceae</taxon>
        <taxon>Charales</taxon>
        <taxon>Characeae</taxon>
        <taxon>Chara</taxon>
    </lineage>
</organism>
<dbReference type="EMBL" id="BFEA01000317">
    <property type="protein sequence ID" value="GBG79346.1"/>
    <property type="molecule type" value="Genomic_DNA"/>
</dbReference>
<reference evidence="3 4" key="1">
    <citation type="journal article" date="2018" name="Cell">
        <title>The Chara Genome: Secondary Complexity and Implications for Plant Terrestrialization.</title>
        <authorList>
            <person name="Nishiyama T."/>
            <person name="Sakayama H."/>
            <person name="Vries J.D."/>
            <person name="Buschmann H."/>
            <person name="Saint-Marcoux D."/>
            <person name="Ullrich K.K."/>
            <person name="Haas F.B."/>
            <person name="Vanderstraeten L."/>
            <person name="Becker D."/>
            <person name="Lang D."/>
            <person name="Vosolsobe S."/>
            <person name="Rombauts S."/>
            <person name="Wilhelmsson P.K.I."/>
            <person name="Janitza P."/>
            <person name="Kern R."/>
            <person name="Heyl A."/>
            <person name="Rumpler F."/>
            <person name="Villalobos L.I.A.C."/>
            <person name="Clay J.M."/>
            <person name="Skokan R."/>
            <person name="Toyoda A."/>
            <person name="Suzuki Y."/>
            <person name="Kagoshima H."/>
            <person name="Schijlen E."/>
            <person name="Tajeshwar N."/>
            <person name="Catarino B."/>
            <person name="Hetherington A.J."/>
            <person name="Saltykova A."/>
            <person name="Bonnot C."/>
            <person name="Breuninger H."/>
            <person name="Symeonidi A."/>
            <person name="Radhakrishnan G.V."/>
            <person name="Van Nieuwerburgh F."/>
            <person name="Deforce D."/>
            <person name="Chang C."/>
            <person name="Karol K.G."/>
            <person name="Hedrich R."/>
            <person name="Ulvskov P."/>
            <person name="Glockner G."/>
            <person name="Delwiche C.F."/>
            <person name="Petrasek J."/>
            <person name="Van de Peer Y."/>
            <person name="Friml J."/>
            <person name="Beilby M."/>
            <person name="Dolan L."/>
            <person name="Kohara Y."/>
            <person name="Sugano S."/>
            <person name="Fujiyama A."/>
            <person name="Delaux P.-M."/>
            <person name="Quint M."/>
            <person name="TheiBen G."/>
            <person name="Hagemann M."/>
            <person name="Harholt J."/>
            <person name="Dunand C."/>
            <person name="Zachgo S."/>
            <person name="Langdale J."/>
            <person name="Maumus F."/>
            <person name="Straeten D.V.D."/>
            <person name="Gould S.B."/>
            <person name="Rensing S.A."/>
        </authorList>
    </citation>
    <scope>NUCLEOTIDE SEQUENCE [LARGE SCALE GENOMIC DNA]</scope>
    <source>
        <strain evidence="3 4">S276</strain>
    </source>
</reference>
<dbReference type="CDD" id="cd09076">
    <property type="entry name" value="L1-EN"/>
    <property type="match status" value="1"/>
</dbReference>
<evidence type="ECO:0000313" key="3">
    <source>
        <dbReference type="EMBL" id="GBG79346.1"/>
    </source>
</evidence>
<dbReference type="InterPro" id="IPR026960">
    <property type="entry name" value="RVT-Znf"/>
</dbReference>
<dbReference type="Proteomes" id="UP000265515">
    <property type="component" value="Unassembled WGS sequence"/>
</dbReference>
<dbReference type="STRING" id="69332.A0A388LAN3"/>
<dbReference type="Pfam" id="PF13966">
    <property type="entry name" value="zf-RVT"/>
    <property type="match status" value="1"/>
</dbReference>
<dbReference type="SUPFAM" id="SSF56219">
    <property type="entry name" value="DNase I-like"/>
    <property type="match status" value="1"/>
</dbReference>
<dbReference type="OMA" id="WIAVFEY"/>